<gene>
    <name evidence="1" type="ORF">FRC0190_00804</name>
</gene>
<sequence>MSANGAAKAGEPAGNFNNVWIGSSVTSPQYARAVRDAYASNYVAPQQLNVPPAPAPAPGSNATVLPSDLAAALESIVTDTQNELGGV</sequence>
<dbReference type="EMBL" id="LR738855">
    <property type="protein sequence ID" value="VZH84805.1"/>
    <property type="molecule type" value="Genomic_DNA"/>
</dbReference>
<dbReference type="KEGG" id="crf:FRC0190_00804"/>
<dbReference type="RefSeq" id="WP_232053084.1">
    <property type="nucleotide sequence ID" value="NZ_CP168248.1"/>
</dbReference>
<accession>A0A6I8MEZ8</accession>
<organism evidence="1 2">
    <name type="scientific">Corynebacterium rouxii</name>
    <dbReference type="NCBI Taxonomy" id="2719119"/>
    <lineage>
        <taxon>Bacteria</taxon>
        <taxon>Bacillati</taxon>
        <taxon>Actinomycetota</taxon>
        <taxon>Actinomycetes</taxon>
        <taxon>Mycobacteriales</taxon>
        <taxon>Corynebacteriaceae</taxon>
        <taxon>Corynebacterium</taxon>
    </lineage>
</organism>
<dbReference type="AlphaFoldDB" id="A0A6I8MEZ8"/>
<protein>
    <submittedName>
        <fullName evidence="1">Uncharacterized protein</fullName>
    </submittedName>
</protein>
<name>A0A6I8MEZ8_9CORY</name>
<dbReference type="Proteomes" id="UP000423525">
    <property type="component" value="Chromosome"/>
</dbReference>
<evidence type="ECO:0000313" key="1">
    <source>
        <dbReference type="EMBL" id="VZH84805.1"/>
    </source>
</evidence>
<evidence type="ECO:0000313" key="2">
    <source>
        <dbReference type="Proteomes" id="UP000423525"/>
    </source>
</evidence>
<reference evidence="1 2" key="1">
    <citation type="submission" date="2019-11" db="EMBL/GenBank/DDBJ databases">
        <authorList>
            <person name="Brisse S."/>
        </authorList>
    </citation>
    <scope>NUCLEOTIDE SEQUENCE [LARGE SCALE GENOMIC DNA]</scope>
    <source>
        <strain evidence="1">FRC0190</strain>
    </source>
</reference>
<proteinExistence type="predicted"/>